<dbReference type="Pfam" id="PF00045">
    <property type="entry name" value="Hemopexin"/>
    <property type="match status" value="1"/>
</dbReference>
<keyword evidence="4" id="KW-1185">Reference proteome</keyword>
<dbReference type="SUPFAM" id="SSF50923">
    <property type="entry name" value="Hemopexin-like domain"/>
    <property type="match status" value="1"/>
</dbReference>
<feature type="compositionally biased region" description="Pro residues" evidence="2">
    <location>
        <begin position="1"/>
        <end position="25"/>
    </location>
</feature>
<feature type="non-terminal residue" evidence="3">
    <location>
        <position position="1"/>
    </location>
</feature>
<reference evidence="3 4" key="1">
    <citation type="submission" date="2019-09" db="EMBL/GenBank/DDBJ databases">
        <title>Bird 10,000 Genomes (B10K) Project - Family phase.</title>
        <authorList>
            <person name="Zhang G."/>
        </authorList>
    </citation>
    <scope>NUCLEOTIDE SEQUENCE [LARGE SCALE GENOMIC DNA]</scope>
    <source>
        <strain evidence="3">B10K-DU-012-37</strain>
    </source>
</reference>
<dbReference type="OrthoDB" id="406838at2759"/>
<proteinExistence type="predicted"/>
<feature type="non-terminal residue" evidence="3">
    <location>
        <position position="96"/>
    </location>
</feature>
<feature type="region of interest" description="Disordered" evidence="2">
    <location>
        <begin position="1"/>
        <end position="29"/>
    </location>
</feature>
<organism evidence="3 4">
    <name type="scientific">Upupa epops</name>
    <name type="common">Eurasian hoopoe</name>
    <dbReference type="NCBI Taxonomy" id="57439"/>
    <lineage>
        <taxon>Eukaryota</taxon>
        <taxon>Metazoa</taxon>
        <taxon>Chordata</taxon>
        <taxon>Craniata</taxon>
        <taxon>Vertebrata</taxon>
        <taxon>Euteleostomi</taxon>
        <taxon>Archelosauria</taxon>
        <taxon>Archosauria</taxon>
        <taxon>Dinosauria</taxon>
        <taxon>Saurischia</taxon>
        <taxon>Theropoda</taxon>
        <taxon>Coelurosauria</taxon>
        <taxon>Aves</taxon>
        <taxon>Neognathae</taxon>
        <taxon>Neoaves</taxon>
        <taxon>Telluraves</taxon>
        <taxon>Coraciimorphae</taxon>
        <taxon>Bucerotiformes</taxon>
        <taxon>Upupidae</taxon>
        <taxon>Upupa</taxon>
    </lineage>
</organism>
<sequence length="96" mass="10724">LPPPLGPSRSPSWPPAPSPPPPGTPYGPRLCDGNFDTIAVLRGEMFIFKERWLWRVRDGRLLDGSPLPIGHFWVGLPPNISAAYERKDGRFVFFKG</sequence>
<dbReference type="Gene3D" id="2.110.10.10">
    <property type="entry name" value="Hemopexin-like domain"/>
    <property type="match status" value="1"/>
</dbReference>
<comment type="caution">
    <text evidence="3">The sequence shown here is derived from an EMBL/GenBank/DDBJ whole genome shotgun (WGS) entry which is preliminary data.</text>
</comment>
<dbReference type="Proteomes" id="UP000544127">
    <property type="component" value="Unassembled WGS sequence"/>
</dbReference>
<dbReference type="SMART" id="SM00120">
    <property type="entry name" value="HX"/>
    <property type="match status" value="1"/>
</dbReference>
<dbReference type="InterPro" id="IPR018487">
    <property type="entry name" value="Hemopexin-like_repeat"/>
</dbReference>
<dbReference type="InterPro" id="IPR018486">
    <property type="entry name" value="Hemopexin_CS"/>
</dbReference>
<dbReference type="AlphaFoldDB" id="A0A7K6AZV4"/>
<dbReference type="PROSITE" id="PS00024">
    <property type="entry name" value="HEMOPEXIN"/>
    <property type="match status" value="1"/>
</dbReference>
<evidence type="ECO:0000256" key="1">
    <source>
        <dbReference type="PROSITE-ProRule" id="PRU01011"/>
    </source>
</evidence>
<dbReference type="InterPro" id="IPR036375">
    <property type="entry name" value="Hemopexin-like_dom_sf"/>
</dbReference>
<evidence type="ECO:0000313" key="3">
    <source>
        <dbReference type="EMBL" id="NWU94789.1"/>
    </source>
</evidence>
<dbReference type="EMBL" id="VZRI01006829">
    <property type="protein sequence ID" value="NWU94789.1"/>
    <property type="molecule type" value="Genomic_DNA"/>
</dbReference>
<accession>A0A7K6AZV4</accession>
<protein>
    <submittedName>
        <fullName evidence="3">MMP14 protein</fullName>
    </submittedName>
</protein>
<gene>
    <name evidence="3" type="primary">Mmp14</name>
    <name evidence="3" type="ORF">UPUEPO_R09708</name>
</gene>
<evidence type="ECO:0000256" key="2">
    <source>
        <dbReference type="SAM" id="MobiDB-lite"/>
    </source>
</evidence>
<feature type="repeat" description="Hemopexin" evidence="1">
    <location>
        <begin position="28"/>
        <end position="76"/>
    </location>
</feature>
<dbReference type="PROSITE" id="PS51642">
    <property type="entry name" value="HEMOPEXIN_2"/>
    <property type="match status" value="1"/>
</dbReference>
<name>A0A7K6AZV4_UPUEP</name>
<evidence type="ECO:0000313" key="4">
    <source>
        <dbReference type="Proteomes" id="UP000544127"/>
    </source>
</evidence>